<accession>A0ABW9ESK6</accession>
<dbReference type="Proteomes" id="UP001629392">
    <property type="component" value="Unassembled WGS sequence"/>
</dbReference>
<sequence length="183" mass="19529">MRYFIVLALLMLNAAAAGADNLQDRRRGSEGEERHIPKVFDAQGKFVGRLEGSSGGDGVYLEVNGAVVFAAIARQTNGAQASATQWQWASAGFISYPSSDCSGPPLIFYYSGVQPSMAVRQGADVVLYVASGGSSTTVHASSVRQNPNIDQCTANAYDIPGFVVEPSGYSLTQHYPEPLTIRF</sequence>
<name>A0ABW9ESK6_9BURK</name>
<feature type="chain" id="PRO_5046875052" evidence="1">
    <location>
        <begin position="20"/>
        <end position="183"/>
    </location>
</feature>
<gene>
    <name evidence="2" type="ORF">PQQ73_37615</name>
</gene>
<reference evidence="2 3" key="1">
    <citation type="journal article" date="2024" name="Chem. Sci.">
        <title>Discovery of megapolipeptins by genome mining of a Burkholderiales bacteria collection.</title>
        <authorList>
            <person name="Paulo B.S."/>
            <person name="Recchia M.J.J."/>
            <person name="Lee S."/>
            <person name="Fergusson C.H."/>
            <person name="Romanowski S.B."/>
            <person name="Hernandez A."/>
            <person name="Krull N."/>
            <person name="Liu D.Y."/>
            <person name="Cavanagh H."/>
            <person name="Bos A."/>
            <person name="Gray C.A."/>
            <person name="Murphy B.T."/>
            <person name="Linington R.G."/>
            <person name="Eustaquio A.S."/>
        </authorList>
    </citation>
    <scope>NUCLEOTIDE SEQUENCE [LARGE SCALE GENOMIC DNA]</scope>
    <source>
        <strain evidence="2 3">RL17-350-BIC-E</strain>
    </source>
</reference>
<dbReference type="RefSeq" id="WP_408150869.1">
    <property type="nucleotide sequence ID" value="NZ_JAQQCL010000074.1"/>
</dbReference>
<evidence type="ECO:0000256" key="1">
    <source>
        <dbReference type="SAM" id="SignalP"/>
    </source>
</evidence>
<proteinExistence type="predicted"/>
<evidence type="ECO:0000313" key="2">
    <source>
        <dbReference type="EMBL" id="MFM0722006.1"/>
    </source>
</evidence>
<evidence type="ECO:0000313" key="3">
    <source>
        <dbReference type="Proteomes" id="UP001629392"/>
    </source>
</evidence>
<feature type="signal peptide" evidence="1">
    <location>
        <begin position="1"/>
        <end position="19"/>
    </location>
</feature>
<organism evidence="2 3">
    <name type="scientific">Paraburkholderia strydomiana</name>
    <dbReference type="NCBI Taxonomy" id="1245417"/>
    <lineage>
        <taxon>Bacteria</taxon>
        <taxon>Pseudomonadati</taxon>
        <taxon>Pseudomonadota</taxon>
        <taxon>Betaproteobacteria</taxon>
        <taxon>Burkholderiales</taxon>
        <taxon>Burkholderiaceae</taxon>
        <taxon>Paraburkholderia</taxon>
    </lineage>
</organism>
<dbReference type="EMBL" id="JAQQCL010000074">
    <property type="protein sequence ID" value="MFM0722006.1"/>
    <property type="molecule type" value="Genomic_DNA"/>
</dbReference>
<keyword evidence="3" id="KW-1185">Reference proteome</keyword>
<comment type="caution">
    <text evidence="2">The sequence shown here is derived from an EMBL/GenBank/DDBJ whole genome shotgun (WGS) entry which is preliminary data.</text>
</comment>
<keyword evidence="1" id="KW-0732">Signal</keyword>
<protein>
    <submittedName>
        <fullName evidence="2">Uncharacterized protein</fullName>
    </submittedName>
</protein>